<protein>
    <submittedName>
        <fullName evidence="2">Uncharacterized protein</fullName>
    </submittedName>
</protein>
<sequence length="249" mass="28198">LIQLVLKLCVLDWSTEKDRSNLIGMKCQNRNKYIPDNLGDLKLDTGSRNKNSRDNKEGGGDKIRVSLKHTPKPKSLLNPREDFHCLDNTSENSPLFGNAGDLNSPAKKVQWETQISSKFGESVTDEMVITYGKEEDDFFKILRTTTHKAEETATLLDHALALREDLEERIKNLATFKKEISEIGKTMKMDQFQPPRERKSASILSMVNDHQETVALADRVLSSVQQTTHKIQTLCTELDESQSTDFTSV</sequence>
<gene>
    <name evidence="2" type="ORF">g.2053</name>
</gene>
<dbReference type="EMBL" id="GEBQ01015905">
    <property type="protein sequence ID" value="JAT24072.1"/>
    <property type="molecule type" value="Transcribed_RNA"/>
</dbReference>
<reference evidence="2" key="1">
    <citation type="submission" date="2015-11" db="EMBL/GenBank/DDBJ databases">
        <title>De novo transcriptome assembly of four potential Pierce s Disease insect vectors from Arizona vineyards.</title>
        <authorList>
            <person name="Tassone E.E."/>
        </authorList>
    </citation>
    <scope>NUCLEOTIDE SEQUENCE</scope>
</reference>
<proteinExistence type="predicted"/>
<name>A0A1B6LK44_9HEMI</name>
<feature type="region of interest" description="Disordered" evidence="1">
    <location>
        <begin position="38"/>
        <end position="64"/>
    </location>
</feature>
<evidence type="ECO:0000313" key="2">
    <source>
        <dbReference type="EMBL" id="JAT24072.1"/>
    </source>
</evidence>
<accession>A0A1B6LK44</accession>
<feature type="compositionally biased region" description="Basic and acidic residues" evidence="1">
    <location>
        <begin position="39"/>
        <end position="64"/>
    </location>
</feature>
<feature type="non-terminal residue" evidence="2">
    <location>
        <position position="1"/>
    </location>
</feature>
<dbReference type="AlphaFoldDB" id="A0A1B6LK44"/>
<organism evidence="2">
    <name type="scientific">Graphocephala atropunctata</name>
    <dbReference type="NCBI Taxonomy" id="36148"/>
    <lineage>
        <taxon>Eukaryota</taxon>
        <taxon>Metazoa</taxon>
        <taxon>Ecdysozoa</taxon>
        <taxon>Arthropoda</taxon>
        <taxon>Hexapoda</taxon>
        <taxon>Insecta</taxon>
        <taxon>Pterygota</taxon>
        <taxon>Neoptera</taxon>
        <taxon>Paraneoptera</taxon>
        <taxon>Hemiptera</taxon>
        <taxon>Auchenorrhyncha</taxon>
        <taxon>Membracoidea</taxon>
        <taxon>Cicadellidae</taxon>
        <taxon>Cicadellinae</taxon>
        <taxon>Cicadellini</taxon>
        <taxon>Graphocephala</taxon>
    </lineage>
</organism>
<evidence type="ECO:0000256" key="1">
    <source>
        <dbReference type="SAM" id="MobiDB-lite"/>
    </source>
</evidence>